<evidence type="ECO:0000313" key="2">
    <source>
        <dbReference type="EMBL" id="RMB02809.1"/>
    </source>
</evidence>
<keyword evidence="1" id="KW-1133">Transmembrane helix</keyword>
<protein>
    <submittedName>
        <fullName evidence="2">Phage shock protein B</fullName>
    </submittedName>
</protein>
<dbReference type="OrthoDB" id="7365677at2"/>
<dbReference type="FunCoup" id="A0A3M0C6U4">
    <property type="interactions" value="6"/>
</dbReference>
<keyword evidence="3" id="KW-1185">Reference proteome</keyword>
<dbReference type="GO" id="GO:0009271">
    <property type="term" value="P:phage shock"/>
    <property type="evidence" value="ECO:0007669"/>
    <property type="project" value="InterPro"/>
</dbReference>
<reference evidence="2 3" key="1">
    <citation type="submission" date="2018-10" db="EMBL/GenBank/DDBJ databases">
        <title>Genomic Encyclopedia of Archaeal and Bacterial Type Strains, Phase II (KMG-II): from individual species to whole genera.</title>
        <authorList>
            <person name="Goeker M."/>
        </authorList>
    </citation>
    <scope>NUCLEOTIDE SEQUENCE [LARGE SCALE GENOMIC DNA]</scope>
    <source>
        <strain evidence="2 3">DSM 25217</strain>
    </source>
</reference>
<feature type="transmembrane region" description="Helical" evidence="1">
    <location>
        <begin position="6"/>
        <end position="23"/>
    </location>
</feature>
<evidence type="ECO:0000313" key="3">
    <source>
        <dbReference type="Proteomes" id="UP000271227"/>
    </source>
</evidence>
<keyword evidence="1" id="KW-0812">Transmembrane</keyword>
<sequence>MPEVIGILLVTVVAPTWIVFHYITRWKQMKGLSAEDEASFQDLRTTANKLEDRLRTLERILDDEVPDWRSRYYDA</sequence>
<dbReference type="InterPro" id="IPR009554">
    <property type="entry name" value="Phageshock_PspB"/>
</dbReference>
<comment type="caution">
    <text evidence="2">The sequence shown here is derived from an EMBL/GenBank/DDBJ whole genome shotgun (WGS) entry which is preliminary data.</text>
</comment>
<organism evidence="2 3">
    <name type="scientific">Eilatimonas milleporae</name>
    <dbReference type="NCBI Taxonomy" id="911205"/>
    <lineage>
        <taxon>Bacteria</taxon>
        <taxon>Pseudomonadati</taxon>
        <taxon>Pseudomonadota</taxon>
        <taxon>Alphaproteobacteria</taxon>
        <taxon>Kordiimonadales</taxon>
        <taxon>Kordiimonadaceae</taxon>
        <taxon>Eilatimonas</taxon>
    </lineage>
</organism>
<dbReference type="EMBL" id="REFR01000014">
    <property type="protein sequence ID" value="RMB02809.1"/>
    <property type="molecule type" value="Genomic_DNA"/>
</dbReference>
<proteinExistence type="predicted"/>
<dbReference type="Pfam" id="PF06667">
    <property type="entry name" value="PspB"/>
    <property type="match status" value="1"/>
</dbReference>
<accession>A0A3M0C6U4</accession>
<dbReference type="RefSeq" id="WP_121939804.1">
    <property type="nucleotide sequence ID" value="NZ_REFR01000014.1"/>
</dbReference>
<evidence type="ECO:0000256" key="1">
    <source>
        <dbReference type="SAM" id="Phobius"/>
    </source>
</evidence>
<dbReference type="GO" id="GO:0006355">
    <property type="term" value="P:regulation of DNA-templated transcription"/>
    <property type="evidence" value="ECO:0007669"/>
    <property type="project" value="InterPro"/>
</dbReference>
<name>A0A3M0C6U4_9PROT</name>
<dbReference type="InParanoid" id="A0A3M0C6U4"/>
<dbReference type="Proteomes" id="UP000271227">
    <property type="component" value="Unassembled WGS sequence"/>
</dbReference>
<keyword evidence="1" id="KW-0472">Membrane</keyword>
<dbReference type="AlphaFoldDB" id="A0A3M0C6U4"/>
<gene>
    <name evidence="2" type="ORF">BXY39_3161</name>
</gene>
<dbReference type="NCBIfam" id="TIGR02976">
    <property type="entry name" value="phageshock_pspB"/>
    <property type="match status" value="1"/>
</dbReference>